<keyword evidence="1" id="KW-1133">Transmembrane helix</keyword>
<feature type="transmembrane region" description="Helical" evidence="1">
    <location>
        <begin position="34"/>
        <end position="57"/>
    </location>
</feature>
<reference evidence="2 3" key="1">
    <citation type="submission" date="2016-12" db="EMBL/GenBank/DDBJ databases">
        <title>The draft genome sequence of Actinophytocola sp. 11-183.</title>
        <authorList>
            <person name="Wang W."/>
            <person name="Yuan L."/>
        </authorList>
    </citation>
    <scope>NUCLEOTIDE SEQUENCE [LARGE SCALE GENOMIC DNA]</scope>
    <source>
        <strain evidence="2 3">11-183</strain>
    </source>
</reference>
<dbReference type="EMBL" id="MSIE01000028">
    <property type="protein sequence ID" value="OLF16563.1"/>
    <property type="molecule type" value="Genomic_DNA"/>
</dbReference>
<dbReference type="AlphaFoldDB" id="A0A1Q8CQC9"/>
<sequence length="77" mass="8592">MNPILLIYLFFFLSLAFAFVGYRWVPPTHLAVSITLVVVLGLTANWNIGFQLLLLLLPGMSIVSARLWASRDDAARS</sequence>
<comment type="caution">
    <text evidence="2">The sequence shown here is derived from an EMBL/GenBank/DDBJ whole genome shotgun (WGS) entry which is preliminary data.</text>
</comment>
<accession>A0A1Q8CQC9</accession>
<dbReference type="RefSeq" id="WP_075126487.1">
    <property type="nucleotide sequence ID" value="NZ_MSIE01000028.1"/>
</dbReference>
<keyword evidence="3" id="KW-1185">Reference proteome</keyword>
<name>A0A1Q8CQC9_9PSEU</name>
<dbReference type="Proteomes" id="UP000185596">
    <property type="component" value="Unassembled WGS sequence"/>
</dbReference>
<evidence type="ECO:0000313" key="2">
    <source>
        <dbReference type="EMBL" id="OLF16563.1"/>
    </source>
</evidence>
<proteinExistence type="predicted"/>
<evidence type="ECO:0000256" key="1">
    <source>
        <dbReference type="SAM" id="Phobius"/>
    </source>
</evidence>
<keyword evidence="1" id="KW-0812">Transmembrane</keyword>
<protein>
    <submittedName>
        <fullName evidence="2">Uncharacterized protein</fullName>
    </submittedName>
</protein>
<keyword evidence="1" id="KW-0472">Membrane</keyword>
<evidence type="ECO:0000313" key="3">
    <source>
        <dbReference type="Proteomes" id="UP000185596"/>
    </source>
</evidence>
<organism evidence="2 3">
    <name type="scientific">Actinophytocola xanthii</name>
    <dbReference type="NCBI Taxonomy" id="1912961"/>
    <lineage>
        <taxon>Bacteria</taxon>
        <taxon>Bacillati</taxon>
        <taxon>Actinomycetota</taxon>
        <taxon>Actinomycetes</taxon>
        <taxon>Pseudonocardiales</taxon>
        <taxon>Pseudonocardiaceae</taxon>
    </lineage>
</organism>
<gene>
    <name evidence="2" type="ORF">BU204_16030</name>
</gene>